<comment type="caution">
    <text evidence="9">The sequence shown here is derived from an EMBL/GenBank/DDBJ whole genome shotgun (WGS) entry which is preliminary data.</text>
</comment>
<evidence type="ECO:0000256" key="3">
    <source>
        <dbReference type="ARBA" id="ARBA00023157"/>
    </source>
</evidence>
<dbReference type="PANTHER" id="PTHR33021">
    <property type="entry name" value="BLUE COPPER PROTEIN"/>
    <property type="match status" value="1"/>
</dbReference>
<feature type="chain" id="PRO_5042894978" description="Phytocyanin domain-containing protein" evidence="7">
    <location>
        <begin position="28"/>
        <end position="243"/>
    </location>
</feature>
<feature type="signal peptide" evidence="7">
    <location>
        <begin position="1"/>
        <end position="27"/>
    </location>
</feature>
<dbReference type="InterPro" id="IPR003245">
    <property type="entry name" value="Phytocyanin_dom"/>
</dbReference>
<protein>
    <recommendedName>
        <fullName evidence="8">Phytocyanin domain-containing protein</fullName>
    </recommendedName>
</protein>
<dbReference type="Gene3D" id="2.60.40.420">
    <property type="entry name" value="Cupredoxins - blue copper proteins"/>
    <property type="match status" value="1"/>
</dbReference>
<keyword evidence="10" id="KW-1185">Reference proteome</keyword>
<reference evidence="9 10" key="1">
    <citation type="submission" date="2024-04" db="EMBL/GenBank/DDBJ databases">
        <title>The reference genome of an endangered Asteraceae, Deinandra increscens subsp. villosa, native to the Central Coast of California.</title>
        <authorList>
            <person name="Guilliams M."/>
            <person name="Hasenstab-Lehman K."/>
            <person name="Meyer R."/>
            <person name="Mcevoy S."/>
        </authorList>
    </citation>
    <scope>NUCLEOTIDE SEQUENCE [LARGE SCALE GENOMIC DNA]</scope>
    <source>
        <tissue evidence="9">Leaf</tissue>
    </source>
</reference>
<keyword evidence="3" id="KW-1015">Disulfide bond</keyword>
<dbReference type="Pfam" id="PF02298">
    <property type="entry name" value="Cu_bind_like"/>
    <property type="match status" value="1"/>
</dbReference>
<keyword evidence="7" id="KW-0732">Signal</keyword>
<feature type="compositionally biased region" description="Low complexity" evidence="5">
    <location>
        <begin position="202"/>
        <end position="212"/>
    </location>
</feature>
<evidence type="ECO:0000256" key="1">
    <source>
        <dbReference type="ARBA" id="ARBA00022723"/>
    </source>
</evidence>
<dbReference type="GO" id="GO:0009055">
    <property type="term" value="F:electron transfer activity"/>
    <property type="evidence" value="ECO:0007669"/>
    <property type="project" value="InterPro"/>
</dbReference>
<name>A0AAP0DEA2_9ASTR</name>
<evidence type="ECO:0000256" key="6">
    <source>
        <dbReference type="SAM" id="Phobius"/>
    </source>
</evidence>
<feature type="transmembrane region" description="Helical" evidence="6">
    <location>
        <begin position="221"/>
        <end position="242"/>
    </location>
</feature>
<feature type="compositionally biased region" description="Low complexity" evidence="5">
    <location>
        <begin position="178"/>
        <end position="195"/>
    </location>
</feature>
<dbReference type="GO" id="GO:0005886">
    <property type="term" value="C:plasma membrane"/>
    <property type="evidence" value="ECO:0007669"/>
    <property type="project" value="TreeGrafter"/>
</dbReference>
<proteinExistence type="predicted"/>
<evidence type="ECO:0000259" key="8">
    <source>
        <dbReference type="PROSITE" id="PS51485"/>
    </source>
</evidence>
<dbReference type="InterPro" id="IPR039391">
    <property type="entry name" value="Phytocyanin-like"/>
</dbReference>
<feature type="region of interest" description="Disordered" evidence="5">
    <location>
        <begin position="134"/>
        <end position="224"/>
    </location>
</feature>
<keyword evidence="4" id="KW-0325">Glycoprotein</keyword>
<sequence length="243" mass="24039">MSGKMSSMSAFMIMMAVTSMLLDTSVAQTRHVVGDALGWTIPPNGAAAYTTWAAQQTFTVGDTLFFNFTTGNHNVAEVPQAAYGPCTTTNPTTITTTGPATITLTAPGTHYYLCAVGTHCQLGQKLTINVSAPAAAPTTPPAAAPTTLPPAAAPTTTPPAPTPTSAPTPAPMTPAPAPTTTTAPPTSSEAPTPAADSPPAPTTTGPSPAGSTTPPPPSPSAAAGALTGVAPAALLAFALALFY</sequence>
<evidence type="ECO:0000256" key="7">
    <source>
        <dbReference type="SAM" id="SignalP"/>
    </source>
</evidence>
<dbReference type="AlphaFoldDB" id="A0AAP0DEA2"/>
<dbReference type="FunFam" id="2.60.40.420:FF:000034">
    <property type="entry name" value="Cupredoxin superfamily protein"/>
    <property type="match status" value="1"/>
</dbReference>
<feature type="domain" description="Phytocyanin" evidence="8">
    <location>
        <begin position="29"/>
        <end position="132"/>
    </location>
</feature>
<evidence type="ECO:0000256" key="5">
    <source>
        <dbReference type="SAM" id="MobiDB-lite"/>
    </source>
</evidence>
<keyword evidence="1" id="KW-0479">Metal-binding</keyword>
<dbReference type="InterPro" id="IPR008972">
    <property type="entry name" value="Cupredoxin"/>
</dbReference>
<evidence type="ECO:0000313" key="10">
    <source>
        <dbReference type="Proteomes" id="UP001408789"/>
    </source>
</evidence>
<dbReference type="GO" id="GO:0046872">
    <property type="term" value="F:metal ion binding"/>
    <property type="evidence" value="ECO:0007669"/>
    <property type="project" value="UniProtKB-KW"/>
</dbReference>
<evidence type="ECO:0000256" key="4">
    <source>
        <dbReference type="ARBA" id="ARBA00023180"/>
    </source>
</evidence>
<organism evidence="9 10">
    <name type="scientific">Deinandra increscens subsp. villosa</name>
    <dbReference type="NCBI Taxonomy" id="3103831"/>
    <lineage>
        <taxon>Eukaryota</taxon>
        <taxon>Viridiplantae</taxon>
        <taxon>Streptophyta</taxon>
        <taxon>Embryophyta</taxon>
        <taxon>Tracheophyta</taxon>
        <taxon>Spermatophyta</taxon>
        <taxon>Magnoliopsida</taxon>
        <taxon>eudicotyledons</taxon>
        <taxon>Gunneridae</taxon>
        <taxon>Pentapetalae</taxon>
        <taxon>asterids</taxon>
        <taxon>campanulids</taxon>
        <taxon>Asterales</taxon>
        <taxon>Asteraceae</taxon>
        <taxon>Asteroideae</taxon>
        <taxon>Heliantheae alliance</taxon>
        <taxon>Madieae</taxon>
        <taxon>Madiinae</taxon>
        <taxon>Deinandra</taxon>
    </lineage>
</organism>
<accession>A0AAP0DEA2</accession>
<keyword evidence="6" id="KW-1133">Transmembrane helix</keyword>
<dbReference type="PRINTS" id="PR01217">
    <property type="entry name" value="PRICHEXTENSN"/>
</dbReference>
<gene>
    <name evidence="9" type="ORF">SSX86_009926</name>
</gene>
<dbReference type="PROSITE" id="PS51485">
    <property type="entry name" value="PHYTOCYANIN"/>
    <property type="match status" value="1"/>
</dbReference>
<keyword evidence="2" id="KW-0186">Copper</keyword>
<dbReference type="SUPFAM" id="SSF49503">
    <property type="entry name" value="Cupredoxins"/>
    <property type="match status" value="1"/>
</dbReference>
<dbReference type="PROSITE" id="PS00196">
    <property type="entry name" value="COPPER_BLUE"/>
    <property type="match status" value="1"/>
</dbReference>
<keyword evidence="6" id="KW-0812">Transmembrane</keyword>
<evidence type="ECO:0000256" key="2">
    <source>
        <dbReference type="ARBA" id="ARBA00023008"/>
    </source>
</evidence>
<feature type="compositionally biased region" description="Pro residues" evidence="5">
    <location>
        <begin position="138"/>
        <end position="177"/>
    </location>
</feature>
<keyword evidence="6" id="KW-0472">Membrane</keyword>
<dbReference type="InterPro" id="IPR028871">
    <property type="entry name" value="BlueCu_1_BS"/>
</dbReference>
<dbReference type="Proteomes" id="UP001408789">
    <property type="component" value="Unassembled WGS sequence"/>
</dbReference>
<dbReference type="EMBL" id="JBCNJP010000011">
    <property type="protein sequence ID" value="KAK9071358.1"/>
    <property type="molecule type" value="Genomic_DNA"/>
</dbReference>
<evidence type="ECO:0000313" key="9">
    <source>
        <dbReference type="EMBL" id="KAK9071358.1"/>
    </source>
</evidence>
<dbReference type="PANTHER" id="PTHR33021:SF543">
    <property type="entry name" value="PHYTOCYANIN DOMAIN, CUPREDOXIN"/>
    <property type="match status" value="1"/>
</dbReference>